<organism evidence="2">
    <name type="scientific">Anopheles braziliensis</name>
    <dbReference type="NCBI Taxonomy" id="58242"/>
    <lineage>
        <taxon>Eukaryota</taxon>
        <taxon>Metazoa</taxon>
        <taxon>Ecdysozoa</taxon>
        <taxon>Arthropoda</taxon>
        <taxon>Hexapoda</taxon>
        <taxon>Insecta</taxon>
        <taxon>Pterygota</taxon>
        <taxon>Neoptera</taxon>
        <taxon>Endopterygota</taxon>
        <taxon>Diptera</taxon>
        <taxon>Nematocera</taxon>
        <taxon>Culicoidea</taxon>
        <taxon>Culicidae</taxon>
        <taxon>Anophelinae</taxon>
        <taxon>Anopheles</taxon>
    </lineage>
</organism>
<feature type="signal peptide" evidence="1">
    <location>
        <begin position="1"/>
        <end position="21"/>
    </location>
</feature>
<reference evidence="2" key="1">
    <citation type="submission" date="2018-01" db="EMBL/GenBank/DDBJ databases">
        <title>An insight into the sialome of Amazonian anophelines.</title>
        <authorList>
            <person name="Ribeiro J.M."/>
            <person name="Scarpassa V."/>
            <person name="Calvo E."/>
        </authorList>
    </citation>
    <scope>NUCLEOTIDE SEQUENCE</scope>
    <source>
        <tissue evidence="2">Salivary glands</tissue>
    </source>
</reference>
<sequence>MGAGLLLFLSCPLSPRECVCACVCAHNTSQKGLFFPLSIACARVELLVSAFVRVSASLTIFCFYYYYASSTLPLPSRFFSLASS</sequence>
<accession>A0A2M3ZVX9</accession>
<name>A0A2M3ZVX9_9DIPT</name>
<evidence type="ECO:0000313" key="2">
    <source>
        <dbReference type="EMBL" id="MBW32548.1"/>
    </source>
</evidence>
<protein>
    <submittedName>
        <fullName evidence="2">Putative secreted peptide</fullName>
    </submittedName>
</protein>
<feature type="chain" id="PRO_5014772762" evidence="1">
    <location>
        <begin position="22"/>
        <end position="84"/>
    </location>
</feature>
<evidence type="ECO:0000256" key="1">
    <source>
        <dbReference type="SAM" id="SignalP"/>
    </source>
</evidence>
<dbReference type="EMBL" id="GGFM01011797">
    <property type="protein sequence ID" value="MBW32548.1"/>
    <property type="molecule type" value="Transcribed_RNA"/>
</dbReference>
<dbReference type="AlphaFoldDB" id="A0A2M3ZVX9"/>
<proteinExistence type="predicted"/>
<keyword evidence="1" id="KW-0732">Signal</keyword>